<dbReference type="Proteomes" id="UP001163321">
    <property type="component" value="Chromosome 10"/>
</dbReference>
<proteinExistence type="predicted"/>
<name>A0ACC0WN91_9STRA</name>
<sequence length="73" mass="8421">MSDDFIGALEKDTYGMYKIALFKPTVFPDLEHMHRRVGLKRCRICFSASHERRNPRRYAGDPTQSGCDSGVRK</sequence>
<dbReference type="EMBL" id="CM047589">
    <property type="protein sequence ID" value="KAI9920350.1"/>
    <property type="molecule type" value="Genomic_DNA"/>
</dbReference>
<reference evidence="1 2" key="1">
    <citation type="journal article" date="2022" name="bioRxiv">
        <title>The genome of the oomycete Peronosclerospora sorghi, a cosmopolitan pathogen of maize and sorghum, is inflated with dispersed pseudogenes.</title>
        <authorList>
            <person name="Fletcher K."/>
            <person name="Martin F."/>
            <person name="Isakeit T."/>
            <person name="Cavanaugh K."/>
            <person name="Magill C."/>
            <person name="Michelmore R."/>
        </authorList>
    </citation>
    <scope>NUCLEOTIDE SEQUENCE [LARGE SCALE GENOMIC DNA]</scope>
    <source>
        <strain evidence="1">P6</strain>
    </source>
</reference>
<comment type="caution">
    <text evidence="1">The sequence shown here is derived from an EMBL/GenBank/DDBJ whole genome shotgun (WGS) entry which is preliminary data.</text>
</comment>
<keyword evidence="2" id="KW-1185">Reference proteome</keyword>
<protein>
    <submittedName>
        <fullName evidence="1">Uncharacterized protein</fullName>
    </submittedName>
</protein>
<organism evidence="1 2">
    <name type="scientific">Peronosclerospora sorghi</name>
    <dbReference type="NCBI Taxonomy" id="230839"/>
    <lineage>
        <taxon>Eukaryota</taxon>
        <taxon>Sar</taxon>
        <taxon>Stramenopiles</taxon>
        <taxon>Oomycota</taxon>
        <taxon>Peronosporomycetes</taxon>
        <taxon>Peronosporales</taxon>
        <taxon>Peronosporaceae</taxon>
        <taxon>Peronosclerospora</taxon>
    </lineage>
</organism>
<evidence type="ECO:0000313" key="2">
    <source>
        <dbReference type="Proteomes" id="UP001163321"/>
    </source>
</evidence>
<accession>A0ACC0WN91</accession>
<gene>
    <name evidence="1" type="ORF">PsorP6_015525</name>
</gene>
<evidence type="ECO:0000313" key="1">
    <source>
        <dbReference type="EMBL" id="KAI9920350.1"/>
    </source>
</evidence>